<keyword evidence="3" id="KW-0547">Nucleotide-binding</keyword>
<comment type="similarity">
    <text evidence="1">Belongs to the ABC transporter superfamily.</text>
</comment>
<reference evidence="6 7" key="1">
    <citation type="submission" date="2018-12" db="EMBL/GenBank/DDBJ databases">
        <authorList>
            <consortium name="Pathogen Informatics"/>
        </authorList>
    </citation>
    <scope>NUCLEOTIDE SEQUENCE [LARGE SCALE GENOMIC DNA]</scope>
    <source>
        <strain evidence="6 7">NCTC10297</strain>
    </source>
</reference>
<evidence type="ECO:0000256" key="3">
    <source>
        <dbReference type="ARBA" id="ARBA00022741"/>
    </source>
</evidence>
<evidence type="ECO:0000259" key="5">
    <source>
        <dbReference type="PROSITE" id="PS50893"/>
    </source>
</evidence>
<dbReference type="OrthoDB" id="9802264at2"/>
<protein>
    <submittedName>
        <fullName evidence="6">Sulfate/thiosulfate import ATP-binding protein CysA</fullName>
        <ecNumber evidence="6">3.6.3.25</ecNumber>
    </submittedName>
</protein>
<dbReference type="SUPFAM" id="SSF52540">
    <property type="entry name" value="P-loop containing nucleoside triphosphate hydrolases"/>
    <property type="match status" value="1"/>
</dbReference>
<keyword evidence="4 6" id="KW-0067">ATP-binding</keyword>
<dbReference type="InterPro" id="IPR003439">
    <property type="entry name" value="ABC_transporter-like_ATP-bd"/>
</dbReference>
<dbReference type="RefSeq" id="WP_126331135.1">
    <property type="nucleotide sequence ID" value="NZ_LR134343.1"/>
</dbReference>
<evidence type="ECO:0000256" key="1">
    <source>
        <dbReference type="ARBA" id="ARBA00005417"/>
    </source>
</evidence>
<evidence type="ECO:0000256" key="4">
    <source>
        <dbReference type="ARBA" id="ARBA00022840"/>
    </source>
</evidence>
<dbReference type="InterPro" id="IPR050166">
    <property type="entry name" value="ABC_transporter_ATP-bind"/>
</dbReference>
<dbReference type="EMBL" id="LR134343">
    <property type="protein sequence ID" value="VEG13518.1"/>
    <property type="molecule type" value="Genomic_DNA"/>
</dbReference>
<proteinExistence type="inferred from homology"/>
<dbReference type="AlphaFoldDB" id="A0A3S4SD57"/>
<accession>A0A3S4SD57</accession>
<dbReference type="SMART" id="SM00382">
    <property type="entry name" value="AAA"/>
    <property type="match status" value="1"/>
</dbReference>
<organism evidence="6 7">
    <name type="scientific">Moraxella cuniculi</name>
    <dbReference type="NCBI Taxonomy" id="34061"/>
    <lineage>
        <taxon>Bacteria</taxon>
        <taxon>Pseudomonadati</taxon>
        <taxon>Pseudomonadota</taxon>
        <taxon>Gammaproteobacteria</taxon>
        <taxon>Moraxellales</taxon>
        <taxon>Moraxellaceae</taxon>
        <taxon>Moraxella</taxon>
    </lineage>
</organism>
<dbReference type="Gene3D" id="3.40.50.300">
    <property type="entry name" value="P-loop containing nucleotide triphosphate hydrolases"/>
    <property type="match status" value="1"/>
</dbReference>
<name>A0A3S4SD57_9GAMM</name>
<dbReference type="InterPro" id="IPR027417">
    <property type="entry name" value="P-loop_NTPase"/>
</dbReference>
<sequence>MPTDTVAKLQLIDIHHDFVSKNQRLPLFDGINLTVDTAKVVAIIGASGVGKTTLFNIAAGILSPKSGQVRINGADCTGVAGNVGYMLQKDLLLPFKRVYDNIALPLVLKNTPKAQIEAAIYPRLALFGLENLAMNYPHQLSGGQRQRAALLRTYLSNNELMLLDEPFSALDFVTKTEMYAWFHNFQKTQNLTCLIITHDIDEAILLADEIYVLKGMPAKFTHHFLVPQQAEFQQSVAYLSLKQAILSAICQ</sequence>
<evidence type="ECO:0000256" key="2">
    <source>
        <dbReference type="ARBA" id="ARBA00022448"/>
    </source>
</evidence>
<dbReference type="GO" id="GO:0016887">
    <property type="term" value="F:ATP hydrolysis activity"/>
    <property type="evidence" value="ECO:0007669"/>
    <property type="project" value="InterPro"/>
</dbReference>
<dbReference type="EC" id="3.6.3.25" evidence="6"/>
<dbReference type="InterPro" id="IPR003593">
    <property type="entry name" value="AAA+_ATPase"/>
</dbReference>
<dbReference type="PANTHER" id="PTHR42788:SF2">
    <property type="entry name" value="ABC TRANSPORTER ATP-BINDING PROTEIN"/>
    <property type="match status" value="1"/>
</dbReference>
<keyword evidence="2" id="KW-0813">Transport</keyword>
<dbReference type="InterPro" id="IPR017871">
    <property type="entry name" value="ABC_transporter-like_CS"/>
</dbReference>
<dbReference type="GO" id="GO:0005524">
    <property type="term" value="F:ATP binding"/>
    <property type="evidence" value="ECO:0007669"/>
    <property type="project" value="UniProtKB-KW"/>
</dbReference>
<dbReference type="Pfam" id="PF00005">
    <property type="entry name" value="ABC_tran"/>
    <property type="match status" value="1"/>
</dbReference>
<dbReference type="Proteomes" id="UP000274100">
    <property type="component" value="Chromosome"/>
</dbReference>
<evidence type="ECO:0000313" key="7">
    <source>
        <dbReference type="Proteomes" id="UP000274100"/>
    </source>
</evidence>
<feature type="domain" description="ABC transporter" evidence="5">
    <location>
        <begin position="9"/>
        <end position="240"/>
    </location>
</feature>
<dbReference type="PROSITE" id="PS50893">
    <property type="entry name" value="ABC_TRANSPORTER_2"/>
    <property type="match status" value="1"/>
</dbReference>
<keyword evidence="6" id="KW-0378">Hydrolase</keyword>
<dbReference type="PROSITE" id="PS00211">
    <property type="entry name" value="ABC_TRANSPORTER_1"/>
    <property type="match status" value="1"/>
</dbReference>
<dbReference type="KEGG" id="mcun:NCTC10297_01483"/>
<gene>
    <name evidence="6" type="primary">cysA_2</name>
    <name evidence="6" type="ORF">NCTC10297_01483</name>
</gene>
<dbReference type="PANTHER" id="PTHR42788">
    <property type="entry name" value="TAURINE IMPORT ATP-BINDING PROTEIN-RELATED"/>
    <property type="match status" value="1"/>
</dbReference>
<evidence type="ECO:0000313" key="6">
    <source>
        <dbReference type="EMBL" id="VEG13518.1"/>
    </source>
</evidence>